<comment type="caution">
    <text evidence="2">The sequence shown here is derived from an EMBL/GenBank/DDBJ whole genome shotgun (WGS) entry which is preliminary data.</text>
</comment>
<evidence type="ECO:0000313" key="3">
    <source>
        <dbReference type="Proteomes" id="UP001529510"/>
    </source>
</evidence>
<reference evidence="2 3" key="1">
    <citation type="submission" date="2024-05" db="EMBL/GenBank/DDBJ databases">
        <title>Genome sequencing and assembly of Indian major carp, Cirrhinus mrigala (Hamilton, 1822).</title>
        <authorList>
            <person name="Mohindra V."/>
            <person name="Chowdhury L.M."/>
            <person name="Lal K."/>
            <person name="Jena J.K."/>
        </authorList>
    </citation>
    <scope>NUCLEOTIDE SEQUENCE [LARGE SCALE GENOMIC DNA]</scope>
    <source>
        <strain evidence="2">CM1030</strain>
        <tissue evidence="2">Blood</tissue>
    </source>
</reference>
<organism evidence="2 3">
    <name type="scientific">Cirrhinus mrigala</name>
    <name type="common">Mrigala</name>
    <dbReference type="NCBI Taxonomy" id="683832"/>
    <lineage>
        <taxon>Eukaryota</taxon>
        <taxon>Metazoa</taxon>
        <taxon>Chordata</taxon>
        <taxon>Craniata</taxon>
        <taxon>Vertebrata</taxon>
        <taxon>Euteleostomi</taxon>
        <taxon>Actinopterygii</taxon>
        <taxon>Neopterygii</taxon>
        <taxon>Teleostei</taxon>
        <taxon>Ostariophysi</taxon>
        <taxon>Cypriniformes</taxon>
        <taxon>Cyprinidae</taxon>
        <taxon>Labeoninae</taxon>
        <taxon>Labeonini</taxon>
        <taxon>Cirrhinus</taxon>
    </lineage>
</organism>
<evidence type="ECO:0000256" key="1">
    <source>
        <dbReference type="SAM" id="MobiDB-lite"/>
    </source>
</evidence>
<dbReference type="EMBL" id="JAMKFB020000012">
    <property type="protein sequence ID" value="KAL0179904.1"/>
    <property type="molecule type" value="Genomic_DNA"/>
</dbReference>
<dbReference type="Proteomes" id="UP001529510">
    <property type="component" value="Unassembled WGS sequence"/>
</dbReference>
<feature type="non-terminal residue" evidence="2">
    <location>
        <position position="70"/>
    </location>
</feature>
<feature type="non-terminal residue" evidence="2">
    <location>
        <position position="1"/>
    </location>
</feature>
<dbReference type="AlphaFoldDB" id="A0ABD0Q193"/>
<evidence type="ECO:0008006" key="4">
    <source>
        <dbReference type="Google" id="ProtNLM"/>
    </source>
</evidence>
<name>A0ABD0Q193_CIRMR</name>
<accession>A0ABD0Q193</accession>
<feature type="compositionally biased region" description="Polar residues" evidence="1">
    <location>
        <begin position="57"/>
        <end position="70"/>
    </location>
</feature>
<keyword evidence="3" id="KW-1185">Reference proteome</keyword>
<protein>
    <recommendedName>
        <fullName evidence="4">Ubinuclein 1</fullName>
    </recommendedName>
</protein>
<proteinExistence type="predicted"/>
<evidence type="ECO:0000313" key="2">
    <source>
        <dbReference type="EMBL" id="KAL0179904.1"/>
    </source>
</evidence>
<gene>
    <name evidence="2" type="ORF">M9458_025346</name>
</gene>
<feature type="region of interest" description="Disordered" evidence="1">
    <location>
        <begin position="45"/>
        <end position="70"/>
    </location>
</feature>
<sequence length="70" mass="7435">AQLAAVGFEPTPPKRLEPKSSALDHSATLPSHVFLYGSFSALFSTPKDRENGGHGPFSQSPTSASEFFAQ</sequence>
<feature type="region of interest" description="Disordered" evidence="1">
    <location>
        <begin position="1"/>
        <end position="23"/>
    </location>
</feature>